<dbReference type="Pfam" id="PF04616">
    <property type="entry name" value="Glyco_hydro_43"/>
    <property type="match status" value="1"/>
</dbReference>
<dbReference type="SUPFAM" id="SSF49899">
    <property type="entry name" value="Concanavalin A-like lectins/glucanases"/>
    <property type="match status" value="1"/>
</dbReference>
<dbReference type="Proteomes" id="UP000326091">
    <property type="component" value="Chromosome"/>
</dbReference>
<dbReference type="Gene3D" id="2.60.120.200">
    <property type="match status" value="1"/>
</dbReference>
<keyword evidence="2 5" id="KW-0378">Hydrolase</keyword>
<gene>
    <name evidence="11" type="ORF">DWX04_18270</name>
    <name evidence="10" type="ORF">DXC16_15760</name>
    <name evidence="8" type="ORF">FYJ30_06265</name>
    <name evidence="7" type="ORF">GAY12_10200</name>
    <name evidence="9" type="ORF">VIC01_03791</name>
</gene>
<evidence type="ECO:0000313" key="8">
    <source>
        <dbReference type="EMBL" id="MSS47931.1"/>
    </source>
</evidence>
<dbReference type="InterPro" id="IPR013320">
    <property type="entry name" value="ConA-like_dom_sf"/>
</dbReference>
<reference evidence="8 15" key="4">
    <citation type="submission" date="2019-09" db="EMBL/GenBank/DDBJ databases">
        <title>In-depth cultivation of the pig gut microbiome towards novel bacterial diversity and tailored functional studies.</title>
        <authorList>
            <person name="Wylensek D."/>
            <person name="Hitch T.C.A."/>
            <person name="Clavel T."/>
        </authorList>
    </citation>
    <scope>NUCLEOTIDE SEQUENCE [LARGE SCALE GENOMIC DNA]</scope>
    <source>
        <strain evidence="8 15">WCA-389-WT-3C</strain>
    </source>
</reference>
<proteinExistence type="inferred from homology"/>
<dbReference type="Proteomes" id="UP000460950">
    <property type="component" value="Unassembled WGS sequence"/>
</dbReference>
<evidence type="ECO:0000256" key="4">
    <source>
        <dbReference type="PIRSR" id="PIRSR606710-2"/>
    </source>
</evidence>
<evidence type="ECO:0000313" key="11">
    <source>
        <dbReference type="EMBL" id="RGT88414.1"/>
    </source>
</evidence>
<dbReference type="PANTHER" id="PTHR42812">
    <property type="entry name" value="BETA-XYLOSIDASE"/>
    <property type="match status" value="1"/>
</dbReference>
<reference evidence="7 16" key="2">
    <citation type="journal article" date="2019" name="Nat. Med.">
        <title>A library of human gut bacterial isolates paired with longitudinal multiomics data enables mechanistic microbiome research.</title>
        <authorList>
            <person name="Poyet M."/>
            <person name="Groussin M."/>
            <person name="Gibbons S.M."/>
            <person name="Avila-Pacheco J."/>
            <person name="Jiang X."/>
            <person name="Kearney S.M."/>
            <person name="Perrotta A.R."/>
            <person name="Berdy B."/>
            <person name="Zhao S."/>
            <person name="Lieberman T.D."/>
            <person name="Swanson P.K."/>
            <person name="Smith M."/>
            <person name="Roesemann S."/>
            <person name="Alexander J.E."/>
            <person name="Rich S.A."/>
            <person name="Livny J."/>
            <person name="Vlamakis H."/>
            <person name="Clish C."/>
            <person name="Bullock K."/>
            <person name="Deik A."/>
            <person name="Scott J."/>
            <person name="Pierce K.A."/>
            <person name="Xavier R.J."/>
            <person name="Alm E.J."/>
        </authorList>
    </citation>
    <scope>NUCLEOTIDE SEQUENCE [LARGE SCALE GENOMIC DNA]</scope>
    <source>
        <strain evidence="7 16">BIOML-A98</strain>
    </source>
</reference>
<sequence>MRYKVYLAILFCLFICDSSRGQGIPQWGNWNAWGEYQDSLYRNPIIPADFSDIDCIRVGEDYYAISSTFQFSPGMTVLHSKDLVNWKICGHAVEDLTQISPELSWQRMNRYSRGIWAGTIRYHRNRFYIFFGTPDEGFFMTSAANPEGPWEPLHPIMKEAGWDDCSVLFDDNGDVCFVGTHFADNYKTYLFRMTSDAKSIDKLSAQLVNEGSGREASKLIKVNGWYYLVFSEHKAGVGRYVLAKRSRRLFGPYTEEKQLALPSVEAMEPNQGGLIDDTDGDWYFLTHHGTGDWAGRQVSLLPVTWVNEWPIIGKVLPEGIGTMVWTGKMPKGDSDSSYYIARSDDFDSLALHCQWQWNYQPRKEMYSLNERSGWLRLKAFMPLKKDNLLAAGNTLTQRCFRTQKNIVTVKMDLSGFVDGQKTGICHFSKCFSTLGIVQRAGRKRMEYTENGHLLLEKEFVGTSVWLRSIWGNNGLSQYYYSLDGDNFIPFGHPYQLSWGNYRGDRIGVYCYNNNVESGYVDIDYFHYEME</sequence>
<dbReference type="InterPro" id="IPR041542">
    <property type="entry name" value="GH43_C2"/>
</dbReference>
<dbReference type="Pfam" id="PF17851">
    <property type="entry name" value="GH43_C2"/>
    <property type="match status" value="1"/>
</dbReference>
<dbReference type="EMBL" id="WDAL01000017">
    <property type="protein sequence ID" value="KAB6635765.1"/>
    <property type="molecule type" value="Genomic_DNA"/>
</dbReference>
<dbReference type="RefSeq" id="WP_057279516.1">
    <property type="nucleotide sequence ID" value="NZ_CACRTA010000037.1"/>
</dbReference>
<evidence type="ECO:0000313" key="14">
    <source>
        <dbReference type="Proteomes" id="UP000326091"/>
    </source>
</evidence>
<evidence type="ECO:0000313" key="13">
    <source>
        <dbReference type="Proteomes" id="UP000283833"/>
    </source>
</evidence>
<dbReference type="GO" id="GO:0005975">
    <property type="term" value="P:carbohydrate metabolic process"/>
    <property type="evidence" value="ECO:0007669"/>
    <property type="project" value="InterPro"/>
</dbReference>
<name>A0A174SAG4_PHOVU</name>
<evidence type="ECO:0000259" key="6">
    <source>
        <dbReference type="Pfam" id="PF17851"/>
    </source>
</evidence>
<reference evidence="9 14" key="3">
    <citation type="submission" date="2019-09" db="EMBL/GenBank/DDBJ databases">
        <title>Commensal-derived Metabolites Govern Vibrio cholerae Pathogenesis in Host.</title>
        <authorList>
            <person name="Yoon S.S."/>
            <person name="Yoon M.Y."/>
        </authorList>
    </citation>
    <scope>NUCLEOTIDE SEQUENCE [LARGE SCALE GENOMIC DNA]</scope>
    <source>
        <strain evidence="9 14">VIC01</strain>
    </source>
</reference>
<evidence type="ECO:0000256" key="1">
    <source>
        <dbReference type="ARBA" id="ARBA00009865"/>
    </source>
</evidence>
<evidence type="ECO:0000313" key="9">
    <source>
        <dbReference type="EMBL" id="QEW38169.1"/>
    </source>
</evidence>
<evidence type="ECO:0000313" key="7">
    <source>
        <dbReference type="EMBL" id="KAB6635765.1"/>
    </source>
</evidence>
<evidence type="ECO:0000256" key="3">
    <source>
        <dbReference type="ARBA" id="ARBA00023295"/>
    </source>
</evidence>
<accession>A0A174SAG4</accession>
<dbReference type="Proteomes" id="UP000462015">
    <property type="component" value="Unassembled WGS sequence"/>
</dbReference>
<dbReference type="InterPro" id="IPR006710">
    <property type="entry name" value="Glyco_hydro_43"/>
</dbReference>
<evidence type="ECO:0000256" key="5">
    <source>
        <dbReference type="RuleBase" id="RU361187"/>
    </source>
</evidence>
<dbReference type="Gene3D" id="2.115.10.20">
    <property type="entry name" value="Glycosyl hydrolase domain, family 43"/>
    <property type="match status" value="1"/>
</dbReference>
<dbReference type="PANTHER" id="PTHR42812:SF12">
    <property type="entry name" value="BETA-XYLOSIDASE-RELATED"/>
    <property type="match status" value="1"/>
</dbReference>
<dbReference type="EMBL" id="QRXI01000030">
    <property type="protein sequence ID" value="RGT88414.1"/>
    <property type="molecule type" value="Genomic_DNA"/>
</dbReference>
<dbReference type="EMBL" id="VULU01000008">
    <property type="protein sequence ID" value="MSS47931.1"/>
    <property type="molecule type" value="Genomic_DNA"/>
</dbReference>
<dbReference type="EMBL" id="QSTG01000029">
    <property type="protein sequence ID" value="RGM41933.1"/>
    <property type="molecule type" value="Genomic_DNA"/>
</dbReference>
<dbReference type="Proteomes" id="UP000261003">
    <property type="component" value="Unassembled WGS sequence"/>
</dbReference>
<dbReference type="EC" id="3.2.1.55" evidence="9"/>
<reference evidence="12 13" key="1">
    <citation type="submission" date="2018-08" db="EMBL/GenBank/DDBJ databases">
        <title>A genome reference for cultivated species of the human gut microbiota.</title>
        <authorList>
            <person name="Zou Y."/>
            <person name="Xue W."/>
            <person name="Luo G."/>
        </authorList>
    </citation>
    <scope>NUCLEOTIDE SEQUENCE [LARGE SCALE GENOMIC DNA]</scope>
    <source>
        <strain evidence="11 13">AF18-14</strain>
        <strain evidence="10 12">OM08-13BH</strain>
    </source>
</reference>
<protein>
    <submittedName>
        <fullName evidence="10">Beta-xylosidase</fullName>
    </submittedName>
    <submittedName>
        <fullName evidence="7">Glycosyl hydrolase 43 family protein</fullName>
    </submittedName>
    <submittedName>
        <fullName evidence="9">Non-reducing end alpha-L-arabinofuranosidase BoGH43B</fullName>
        <ecNumber evidence="9">3.2.1.55</ecNumber>
    </submittedName>
</protein>
<dbReference type="CDD" id="cd09001">
    <property type="entry name" value="GH43_FsAxh1-like"/>
    <property type="match status" value="1"/>
</dbReference>
<evidence type="ECO:0000256" key="2">
    <source>
        <dbReference type="ARBA" id="ARBA00022801"/>
    </source>
</evidence>
<comment type="similarity">
    <text evidence="1 5">Belongs to the glycosyl hydrolase 43 family.</text>
</comment>
<keyword evidence="3 5" id="KW-0326">Glycosidase</keyword>
<dbReference type="Proteomes" id="UP000283833">
    <property type="component" value="Unassembled WGS sequence"/>
</dbReference>
<evidence type="ECO:0000313" key="12">
    <source>
        <dbReference type="Proteomes" id="UP000261003"/>
    </source>
</evidence>
<evidence type="ECO:0000313" key="10">
    <source>
        <dbReference type="EMBL" id="RGM41933.1"/>
    </source>
</evidence>
<dbReference type="EMBL" id="CP043529">
    <property type="protein sequence ID" value="QEW38169.1"/>
    <property type="molecule type" value="Genomic_DNA"/>
</dbReference>
<dbReference type="GO" id="GO:0046556">
    <property type="term" value="F:alpha-L-arabinofuranosidase activity"/>
    <property type="evidence" value="ECO:0007669"/>
    <property type="project" value="UniProtKB-EC"/>
</dbReference>
<feature type="domain" description="Beta-xylosidase C-terminal Concanavalin A-like" evidence="6">
    <location>
        <begin position="343"/>
        <end position="528"/>
    </location>
</feature>
<dbReference type="AlphaFoldDB" id="A0A174SAG4"/>
<dbReference type="InterPro" id="IPR023296">
    <property type="entry name" value="Glyco_hydro_beta-prop_sf"/>
</dbReference>
<dbReference type="InterPro" id="IPR051795">
    <property type="entry name" value="Glycosyl_Hydrlase_43"/>
</dbReference>
<evidence type="ECO:0000313" key="15">
    <source>
        <dbReference type="Proteomes" id="UP000460950"/>
    </source>
</evidence>
<feature type="site" description="Important for catalytic activity, responsible for pKa modulation of the active site Glu and correct orientation of both the proton donor and substrate" evidence="4">
    <location>
        <position position="164"/>
    </location>
</feature>
<dbReference type="SUPFAM" id="SSF75005">
    <property type="entry name" value="Arabinanase/levansucrase/invertase"/>
    <property type="match status" value="1"/>
</dbReference>
<organism evidence="9 14">
    <name type="scientific">Phocaeicola vulgatus</name>
    <name type="common">Bacteroides vulgatus</name>
    <dbReference type="NCBI Taxonomy" id="821"/>
    <lineage>
        <taxon>Bacteria</taxon>
        <taxon>Pseudomonadati</taxon>
        <taxon>Bacteroidota</taxon>
        <taxon>Bacteroidia</taxon>
        <taxon>Bacteroidales</taxon>
        <taxon>Bacteroidaceae</taxon>
        <taxon>Phocaeicola</taxon>
    </lineage>
</organism>
<evidence type="ECO:0000313" key="16">
    <source>
        <dbReference type="Proteomes" id="UP000462015"/>
    </source>
</evidence>